<protein>
    <recommendedName>
        <fullName evidence="2">DUF1559 domain-containing protein</fullName>
    </recommendedName>
</protein>
<dbReference type="Pfam" id="PF07596">
    <property type="entry name" value="SBP_bac_10"/>
    <property type="match status" value="1"/>
</dbReference>
<dbReference type="InterPro" id="IPR012902">
    <property type="entry name" value="N_methyl_site"/>
</dbReference>
<dbReference type="Gene3D" id="3.30.700.10">
    <property type="entry name" value="Glycoprotein, Type 4 Pilin"/>
    <property type="match status" value="1"/>
</dbReference>
<dbReference type="PANTHER" id="PTHR30093:SF2">
    <property type="entry name" value="TYPE II SECRETION SYSTEM PROTEIN H"/>
    <property type="match status" value="1"/>
</dbReference>
<reference evidence="4" key="1">
    <citation type="submission" date="2019-02" db="EMBL/GenBank/DDBJ databases">
        <title>Deep-cultivation of Planctomycetes and their phenomic and genomic characterization uncovers novel biology.</title>
        <authorList>
            <person name="Wiegand S."/>
            <person name="Jogler M."/>
            <person name="Boedeker C."/>
            <person name="Pinto D."/>
            <person name="Vollmers J."/>
            <person name="Rivas-Marin E."/>
            <person name="Kohn T."/>
            <person name="Peeters S.H."/>
            <person name="Heuer A."/>
            <person name="Rast P."/>
            <person name="Oberbeckmann S."/>
            <person name="Bunk B."/>
            <person name="Jeske O."/>
            <person name="Meyerdierks A."/>
            <person name="Storesund J.E."/>
            <person name="Kallscheuer N."/>
            <person name="Luecker S."/>
            <person name="Lage O.M."/>
            <person name="Pohl T."/>
            <person name="Merkel B.J."/>
            <person name="Hornburger P."/>
            <person name="Mueller R.-W."/>
            <person name="Bruemmer F."/>
            <person name="Labrenz M."/>
            <person name="Spormann A.M."/>
            <person name="Op den Camp H."/>
            <person name="Overmann J."/>
            <person name="Amann R."/>
            <person name="Jetten M.S.M."/>
            <person name="Mascher T."/>
            <person name="Medema M.H."/>
            <person name="Devos D.P."/>
            <person name="Kaster A.-K."/>
            <person name="Ovreas L."/>
            <person name="Rohde M."/>
            <person name="Galperin M.Y."/>
            <person name="Jogler C."/>
        </authorList>
    </citation>
    <scope>NUCLEOTIDE SEQUENCE [LARGE SCALE GENOMIC DNA]</scope>
    <source>
        <strain evidence="4">Pan97</strain>
    </source>
</reference>
<organism evidence="3 4">
    <name type="scientific">Bremerella volcania</name>
    <dbReference type="NCBI Taxonomy" id="2527984"/>
    <lineage>
        <taxon>Bacteria</taxon>
        <taxon>Pseudomonadati</taxon>
        <taxon>Planctomycetota</taxon>
        <taxon>Planctomycetia</taxon>
        <taxon>Pirellulales</taxon>
        <taxon>Pirellulaceae</taxon>
        <taxon>Bremerella</taxon>
    </lineage>
</organism>
<keyword evidence="1" id="KW-1133">Transmembrane helix</keyword>
<dbReference type="PROSITE" id="PS00409">
    <property type="entry name" value="PROKAR_NTER_METHYL"/>
    <property type="match status" value="1"/>
</dbReference>
<sequence length="326" mass="35168">MNRKLESPKGFTLVELLVVIAIIGVLIALLLPAVQQAREAARRSQCVNHLKQLGLAMHNYESTFGIFPYGHQTEVGGNTHRRDCWYQRILPFLEQRALSEAYEADPGEYVMHVDSDIKKAEVYTLTCPSDPSSPGHGGSGDSISFQGNYAMSAGPGTYTFDNSTTPPTINVTDRNLTGTDPGGMFYRESHNTFRDCTDGSSNTLMAIEGIIRKSGVSSWGETGGYWGGAPHGSFGISVAETPNTSVADRLYSCSVTSVPGAPSDAPCENGNADGLAGRWNFARSYHPGGVNAVMVDGSVHFFTDTINRQTWLRLGIRGDGQVVGDY</sequence>
<dbReference type="Proteomes" id="UP000318626">
    <property type="component" value="Chromosome"/>
</dbReference>
<dbReference type="OrthoDB" id="263714at2"/>
<dbReference type="RefSeq" id="WP_144975758.1">
    <property type="nucleotide sequence ID" value="NZ_CP036289.1"/>
</dbReference>
<proteinExistence type="predicted"/>
<dbReference type="PANTHER" id="PTHR30093">
    <property type="entry name" value="GENERAL SECRETION PATHWAY PROTEIN G"/>
    <property type="match status" value="1"/>
</dbReference>
<dbReference type="InterPro" id="IPR045584">
    <property type="entry name" value="Pilin-like"/>
</dbReference>
<evidence type="ECO:0000313" key="4">
    <source>
        <dbReference type="Proteomes" id="UP000318626"/>
    </source>
</evidence>
<name>A0A518CD37_9BACT</name>
<dbReference type="SUPFAM" id="SSF54523">
    <property type="entry name" value="Pili subunits"/>
    <property type="match status" value="1"/>
</dbReference>
<dbReference type="EMBL" id="CP036289">
    <property type="protein sequence ID" value="QDU77104.1"/>
    <property type="molecule type" value="Genomic_DNA"/>
</dbReference>
<dbReference type="NCBIfam" id="TIGR04294">
    <property type="entry name" value="pre_pil_HX9DG"/>
    <property type="match status" value="1"/>
</dbReference>
<feature type="transmembrane region" description="Helical" evidence="1">
    <location>
        <begin position="12"/>
        <end position="34"/>
    </location>
</feature>
<evidence type="ECO:0000259" key="2">
    <source>
        <dbReference type="Pfam" id="PF07596"/>
    </source>
</evidence>
<feature type="domain" description="DUF1559" evidence="2">
    <location>
        <begin position="35"/>
        <end position="308"/>
    </location>
</feature>
<evidence type="ECO:0000256" key="1">
    <source>
        <dbReference type="SAM" id="Phobius"/>
    </source>
</evidence>
<dbReference type="Pfam" id="PF07963">
    <property type="entry name" value="N_methyl"/>
    <property type="match status" value="1"/>
</dbReference>
<dbReference type="KEGG" id="bvo:Pan97_41660"/>
<gene>
    <name evidence="3" type="ORF">Pan97_41660</name>
</gene>
<dbReference type="InterPro" id="IPR011453">
    <property type="entry name" value="DUF1559"/>
</dbReference>
<accession>A0A518CD37</accession>
<dbReference type="NCBIfam" id="TIGR02532">
    <property type="entry name" value="IV_pilin_GFxxxE"/>
    <property type="match status" value="1"/>
</dbReference>
<dbReference type="AlphaFoldDB" id="A0A518CD37"/>
<keyword evidence="1" id="KW-0472">Membrane</keyword>
<keyword evidence="1" id="KW-0812">Transmembrane</keyword>
<dbReference type="InterPro" id="IPR027558">
    <property type="entry name" value="Pre_pil_HX9DG_C"/>
</dbReference>
<keyword evidence="4" id="KW-1185">Reference proteome</keyword>
<evidence type="ECO:0000313" key="3">
    <source>
        <dbReference type="EMBL" id="QDU77104.1"/>
    </source>
</evidence>